<gene>
    <name evidence="1" type="ORF">Daesc_005444</name>
</gene>
<evidence type="ECO:0000313" key="2">
    <source>
        <dbReference type="Proteomes" id="UP001369815"/>
    </source>
</evidence>
<keyword evidence="2" id="KW-1185">Reference proteome</keyword>
<sequence length="307" mass="34309">MAFEFINNAVLDRRTRKLIRSHAAKGRNVGKKHPSRGRRAAIKANITESIYKPKNKALEPHHQLVLPTIERQVGDTLSVFSLPVESTPGSRVIIQKVVQAFAFLVSIPRMPGLGKVIDFSAAGSIWIQFWFVDEASSIAAKTMLTSSSEDSSEGLRHLSDSLRLVNQRLSGGGALSDTTIASVVAMLQYERSPTHFSIEELPDTATIDWLCKGFRASRMATFLESQVFAQLQPSMQDAWVDVMSLTWFLNESENDNIKMDGDRYHDTLTLIGYRLVYVRPLNKGRCGTLENNFLICLFSAIGSKRLF</sequence>
<name>A0AAX6MKY5_9PEZI</name>
<dbReference type="PANTHER" id="PTHR37540">
    <property type="entry name" value="TRANSCRIPTION FACTOR (ACR-2), PUTATIVE-RELATED-RELATED"/>
    <property type="match status" value="1"/>
</dbReference>
<dbReference type="EMBL" id="JBANMG010000005">
    <property type="protein sequence ID" value="KAK6953144.1"/>
    <property type="molecule type" value="Genomic_DNA"/>
</dbReference>
<protein>
    <submittedName>
        <fullName evidence="1">Uncharacterized protein</fullName>
    </submittedName>
</protein>
<accession>A0AAX6MKY5</accession>
<dbReference type="AlphaFoldDB" id="A0AAX6MKY5"/>
<reference evidence="1 2" key="1">
    <citation type="journal article" date="2024" name="Front Chem Biol">
        <title>Unveiling the potential of Daldinia eschscholtzii MFLUCC 19-0629 through bioactivity and bioinformatics studies for enhanced sustainable agriculture production.</title>
        <authorList>
            <person name="Brooks S."/>
            <person name="Weaver J.A."/>
            <person name="Klomchit A."/>
            <person name="Alharthi S.A."/>
            <person name="Onlamun T."/>
            <person name="Nurani R."/>
            <person name="Vong T.K."/>
            <person name="Alberti F."/>
            <person name="Greco C."/>
        </authorList>
    </citation>
    <scope>NUCLEOTIDE SEQUENCE [LARGE SCALE GENOMIC DNA]</scope>
    <source>
        <strain evidence="1">MFLUCC 19-0629</strain>
    </source>
</reference>
<dbReference type="Proteomes" id="UP001369815">
    <property type="component" value="Unassembled WGS sequence"/>
</dbReference>
<dbReference type="PANTHER" id="PTHR37540:SF9">
    <property type="entry name" value="ZN(2)-C6 FUNGAL-TYPE DOMAIN-CONTAINING PROTEIN"/>
    <property type="match status" value="1"/>
</dbReference>
<evidence type="ECO:0000313" key="1">
    <source>
        <dbReference type="EMBL" id="KAK6953144.1"/>
    </source>
</evidence>
<proteinExistence type="predicted"/>
<organism evidence="1 2">
    <name type="scientific">Daldinia eschscholtzii</name>
    <dbReference type="NCBI Taxonomy" id="292717"/>
    <lineage>
        <taxon>Eukaryota</taxon>
        <taxon>Fungi</taxon>
        <taxon>Dikarya</taxon>
        <taxon>Ascomycota</taxon>
        <taxon>Pezizomycotina</taxon>
        <taxon>Sordariomycetes</taxon>
        <taxon>Xylariomycetidae</taxon>
        <taxon>Xylariales</taxon>
        <taxon>Hypoxylaceae</taxon>
        <taxon>Daldinia</taxon>
    </lineage>
</organism>
<comment type="caution">
    <text evidence="1">The sequence shown here is derived from an EMBL/GenBank/DDBJ whole genome shotgun (WGS) entry which is preliminary data.</text>
</comment>